<evidence type="ECO:0000256" key="5">
    <source>
        <dbReference type="ARBA" id="ARBA00022989"/>
    </source>
</evidence>
<evidence type="ECO:0000256" key="4">
    <source>
        <dbReference type="ARBA" id="ARBA00022692"/>
    </source>
</evidence>
<gene>
    <name evidence="9" type="ORF">U27_04152</name>
</gene>
<dbReference type="InterPro" id="IPR035906">
    <property type="entry name" value="MetI-like_sf"/>
</dbReference>
<proteinExistence type="inferred from homology"/>
<dbReference type="HOGENOM" id="CLU_016047_0_2_0"/>
<dbReference type="CDD" id="cd06261">
    <property type="entry name" value="TM_PBP2"/>
    <property type="match status" value="1"/>
</dbReference>
<evidence type="ECO:0000256" key="2">
    <source>
        <dbReference type="ARBA" id="ARBA00022448"/>
    </source>
</evidence>
<accession>A0A081BXY2</accession>
<dbReference type="STRING" id="1499967.U27_04152"/>
<sequence>MIGYALLLPSLFLFLLFYLYPIVYSFYLSFYEWDLVTPARPVGLGNYRELFRSSEFLDTIGTTVKFSGGVVLLTMIIGLLLALFLNNRTKLAAFLRACIFTSYVVSWVAVSLLWIWLLDPQYGLISYLFRLVGLAPVNWLGDHRIALLSLVLVTVWKIIGYAMIIFLAGLQSINQDYYEATALDGATVWQQFRYITWPLLVPTTVFLLITLTITSFQGFDIVKIMTQGGPVYSTTIYVYYVYEQAFNFFKLGKASAAVTIFFNLILLLTLFQYIYLRRKLSNGA</sequence>
<dbReference type="GO" id="GO:0055085">
    <property type="term" value="P:transmembrane transport"/>
    <property type="evidence" value="ECO:0007669"/>
    <property type="project" value="InterPro"/>
</dbReference>
<keyword evidence="4 7" id="KW-0812">Transmembrane</keyword>
<feature type="transmembrane region" description="Helical" evidence="7">
    <location>
        <begin position="97"/>
        <end position="116"/>
    </location>
</feature>
<feature type="transmembrane region" description="Helical" evidence="7">
    <location>
        <begin position="147"/>
        <end position="174"/>
    </location>
</feature>
<feature type="transmembrane region" description="Helical" evidence="7">
    <location>
        <begin position="66"/>
        <end position="85"/>
    </location>
</feature>
<evidence type="ECO:0000313" key="9">
    <source>
        <dbReference type="EMBL" id="GAK57187.1"/>
    </source>
</evidence>
<evidence type="ECO:0000313" key="10">
    <source>
        <dbReference type="Proteomes" id="UP000030661"/>
    </source>
</evidence>
<name>A0A081BXY2_VECG1</name>
<dbReference type="PROSITE" id="PS50928">
    <property type="entry name" value="ABC_TM1"/>
    <property type="match status" value="1"/>
</dbReference>
<feature type="domain" description="ABC transmembrane type-1" evidence="8">
    <location>
        <begin position="60"/>
        <end position="272"/>
    </location>
</feature>
<keyword evidence="10" id="KW-1185">Reference proteome</keyword>
<dbReference type="InterPro" id="IPR000515">
    <property type="entry name" value="MetI-like"/>
</dbReference>
<comment type="subcellular location">
    <subcellularLocation>
        <location evidence="1 7">Cell membrane</location>
        <topology evidence="1 7">Multi-pass membrane protein</topology>
    </subcellularLocation>
</comment>
<organism evidence="9">
    <name type="scientific">Vecturithrix granuli</name>
    <dbReference type="NCBI Taxonomy" id="1499967"/>
    <lineage>
        <taxon>Bacteria</taxon>
        <taxon>Candidatus Moduliflexota</taxon>
        <taxon>Candidatus Vecturitrichia</taxon>
        <taxon>Candidatus Vecturitrichales</taxon>
        <taxon>Candidatus Vecturitrichaceae</taxon>
        <taxon>Candidatus Vecturithrix</taxon>
    </lineage>
</organism>
<dbReference type="AlphaFoldDB" id="A0A081BXY2"/>
<dbReference type="PANTHER" id="PTHR30193">
    <property type="entry name" value="ABC TRANSPORTER PERMEASE PROTEIN"/>
    <property type="match status" value="1"/>
</dbReference>
<dbReference type="Gene3D" id="1.10.3720.10">
    <property type="entry name" value="MetI-like"/>
    <property type="match status" value="1"/>
</dbReference>
<evidence type="ECO:0000256" key="1">
    <source>
        <dbReference type="ARBA" id="ARBA00004651"/>
    </source>
</evidence>
<feature type="transmembrane region" description="Helical" evidence="7">
    <location>
        <begin position="122"/>
        <end position="140"/>
    </location>
</feature>
<feature type="transmembrane region" description="Helical" evidence="7">
    <location>
        <begin position="254"/>
        <end position="276"/>
    </location>
</feature>
<dbReference type="PANTHER" id="PTHR30193:SF37">
    <property type="entry name" value="INNER MEMBRANE ABC TRANSPORTER PERMEASE PROTEIN YCJO"/>
    <property type="match status" value="1"/>
</dbReference>
<dbReference type="Proteomes" id="UP000030661">
    <property type="component" value="Unassembled WGS sequence"/>
</dbReference>
<keyword evidence="9" id="KW-0762">Sugar transport</keyword>
<evidence type="ECO:0000256" key="7">
    <source>
        <dbReference type="RuleBase" id="RU363032"/>
    </source>
</evidence>
<evidence type="ECO:0000256" key="3">
    <source>
        <dbReference type="ARBA" id="ARBA00022475"/>
    </source>
</evidence>
<dbReference type="Pfam" id="PF00528">
    <property type="entry name" value="BPD_transp_1"/>
    <property type="match status" value="1"/>
</dbReference>
<dbReference type="eggNOG" id="COG1175">
    <property type="taxonomic scope" value="Bacteria"/>
</dbReference>
<dbReference type="EMBL" id="DF820465">
    <property type="protein sequence ID" value="GAK57187.1"/>
    <property type="molecule type" value="Genomic_DNA"/>
</dbReference>
<dbReference type="SUPFAM" id="SSF161098">
    <property type="entry name" value="MetI-like"/>
    <property type="match status" value="1"/>
</dbReference>
<reference evidence="9" key="1">
    <citation type="journal article" date="2015" name="PeerJ">
        <title>First genomic representation of candidate bacterial phylum KSB3 points to enhanced environmental sensing as a trigger of wastewater bulking.</title>
        <authorList>
            <person name="Sekiguchi Y."/>
            <person name="Ohashi A."/>
            <person name="Parks D.H."/>
            <person name="Yamauchi T."/>
            <person name="Tyson G.W."/>
            <person name="Hugenholtz P."/>
        </authorList>
    </citation>
    <scope>NUCLEOTIDE SEQUENCE [LARGE SCALE GENOMIC DNA]</scope>
</reference>
<evidence type="ECO:0000259" key="8">
    <source>
        <dbReference type="PROSITE" id="PS50928"/>
    </source>
</evidence>
<comment type="similarity">
    <text evidence="7">Belongs to the binding-protein-dependent transport system permease family.</text>
</comment>
<keyword evidence="5 7" id="KW-1133">Transmembrane helix</keyword>
<feature type="transmembrane region" description="Helical" evidence="7">
    <location>
        <begin position="194"/>
        <end position="214"/>
    </location>
</feature>
<keyword evidence="3" id="KW-1003">Cell membrane</keyword>
<protein>
    <submittedName>
        <fullName evidence="9">ABC-type sugar transport system, permease component</fullName>
    </submittedName>
</protein>
<keyword evidence="2 7" id="KW-0813">Transport</keyword>
<dbReference type="InterPro" id="IPR051393">
    <property type="entry name" value="ABC_transporter_permease"/>
</dbReference>
<dbReference type="GO" id="GO:0005886">
    <property type="term" value="C:plasma membrane"/>
    <property type="evidence" value="ECO:0007669"/>
    <property type="project" value="UniProtKB-SubCell"/>
</dbReference>
<evidence type="ECO:0000256" key="6">
    <source>
        <dbReference type="ARBA" id="ARBA00023136"/>
    </source>
</evidence>
<keyword evidence="6 7" id="KW-0472">Membrane</keyword>